<evidence type="ECO:0000256" key="1">
    <source>
        <dbReference type="SAM" id="MobiDB-lite"/>
    </source>
</evidence>
<sequence>MPQKLQALDLWRHVLVTNVRQAGPDLSSRQLALLLTVYLTPPPHTVRGLAATLNISKPAISRALDRLGRLGFIRRKRDEADRRNVLVQRTVKGSVFLTEFAHLVLESQHLARGDGVLGDGHGASPPDPVPEPAMEAVHDRVLAGSPD</sequence>
<feature type="region of interest" description="Disordered" evidence="1">
    <location>
        <begin position="115"/>
        <end position="147"/>
    </location>
</feature>
<dbReference type="Pfam" id="PF01047">
    <property type="entry name" value="MarR"/>
    <property type="match status" value="1"/>
</dbReference>
<dbReference type="PANTHER" id="PTHR33164">
    <property type="entry name" value="TRANSCRIPTIONAL REGULATOR, MARR FAMILY"/>
    <property type="match status" value="1"/>
</dbReference>
<dbReference type="Proteomes" id="UP000595197">
    <property type="component" value="Chromosome"/>
</dbReference>
<keyword evidence="4" id="KW-1185">Reference proteome</keyword>
<evidence type="ECO:0000313" key="3">
    <source>
        <dbReference type="EMBL" id="QQP90037.1"/>
    </source>
</evidence>
<dbReference type="InterPro" id="IPR036390">
    <property type="entry name" value="WH_DNA-bd_sf"/>
</dbReference>
<dbReference type="Gene3D" id="1.10.10.10">
    <property type="entry name" value="Winged helix-like DNA-binding domain superfamily/Winged helix DNA-binding domain"/>
    <property type="match status" value="1"/>
</dbReference>
<organism evidence="3 4">
    <name type="scientific">Skermanella cutis</name>
    <dbReference type="NCBI Taxonomy" id="2775420"/>
    <lineage>
        <taxon>Bacteria</taxon>
        <taxon>Pseudomonadati</taxon>
        <taxon>Pseudomonadota</taxon>
        <taxon>Alphaproteobacteria</taxon>
        <taxon>Rhodospirillales</taxon>
        <taxon>Azospirillaceae</taxon>
        <taxon>Skermanella</taxon>
    </lineage>
</organism>
<dbReference type="RefSeq" id="WP_201076870.1">
    <property type="nucleotide sequence ID" value="NZ_CP067420.1"/>
</dbReference>
<feature type="domain" description="HTH marR-type" evidence="2">
    <location>
        <begin position="1"/>
        <end position="143"/>
    </location>
</feature>
<dbReference type="InterPro" id="IPR000835">
    <property type="entry name" value="HTH_MarR-typ"/>
</dbReference>
<dbReference type="SUPFAM" id="SSF46785">
    <property type="entry name" value="Winged helix' DNA-binding domain"/>
    <property type="match status" value="1"/>
</dbReference>
<accession>A0ABX7B6T5</accession>
<dbReference type="PANTHER" id="PTHR33164:SF89">
    <property type="entry name" value="MARR FAMILY REGULATORY PROTEIN"/>
    <property type="match status" value="1"/>
</dbReference>
<dbReference type="InterPro" id="IPR036388">
    <property type="entry name" value="WH-like_DNA-bd_sf"/>
</dbReference>
<reference evidence="3" key="1">
    <citation type="submission" date="2021-02" db="EMBL/GenBank/DDBJ databases">
        <title>Skermanella TT6 skin isolate.</title>
        <authorList>
            <person name="Lee K."/>
            <person name="Ganzorig M."/>
        </authorList>
    </citation>
    <scope>NUCLEOTIDE SEQUENCE</scope>
    <source>
        <strain evidence="3">TT6</strain>
    </source>
</reference>
<evidence type="ECO:0000313" key="4">
    <source>
        <dbReference type="Proteomes" id="UP000595197"/>
    </source>
</evidence>
<dbReference type="PROSITE" id="PS50995">
    <property type="entry name" value="HTH_MARR_2"/>
    <property type="match status" value="1"/>
</dbReference>
<dbReference type="SMART" id="SM00347">
    <property type="entry name" value="HTH_MARR"/>
    <property type="match status" value="1"/>
</dbReference>
<evidence type="ECO:0000259" key="2">
    <source>
        <dbReference type="PROSITE" id="PS50995"/>
    </source>
</evidence>
<gene>
    <name evidence="3" type="ORF">IGS68_01815</name>
</gene>
<name>A0ABX7B6T5_9PROT</name>
<proteinExistence type="predicted"/>
<protein>
    <submittedName>
        <fullName evidence="3">MarR family transcriptional regulator</fullName>
    </submittedName>
</protein>
<dbReference type="EMBL" id="CP067420">
    <property type="protein sequence ID" value="QQP90037.1"/>
    <property type="molecule type" value="Genomic_DNA"/>
</dbReference>
<dbReference type="InterPro" id="IPR039422">
    <property type="entry name" value="MarR/SlyA-like"/>
</dbReference>